<dbReference type="EMBL" id="GG663746">
    <property type="protein sequence ID" value="EEH53239.1"/>
    <property type="molecule type" value="Genomic_DNA"/>
</dbReference>
<sequence length="753" mass="81187">MTPRAKDGDDDDDDLANRCVPALVHGVADAVVEEEDATHDAQSSCASNDPLHDDESKTPTPRAPRRRRADDGTRFTTAPRPLLFSMLWGLLFSLGPWKAVTAELNDAGRDLSNFQGKHACSRDVLMATPATPAETASVIAAFARVRAVGVGHSWHAGLFCAGSDASSVDVVTTATRSVKQDEARSIHWFPYDRVGVGGGGRRRDPTTIPVAERSIVSLADATVRVDAGVKLRHLLDYLASYDGDGDSDGDGDALQSSNGQSNAFLSRSDGYTLPAVPWFIDQTVGGAVATATHGSSLTHGSLSSQLVGLTIVLANGTVASFDERTTPGWRFDALRANVGALGASHLTLVPIRPRAVVDVTLRIVPNAPVRKTSRTMSPDDLVRAIVAASNAMRRCERKHGDDAESAWACAMDDDAVRGLDETQFFWFFPLNKVVRVDFSHLDALPRGVTPSRLGRATGGRRRRNLLGGAMPGRGDFGWDSVTDERRTLPANLPADLRDIVKAQPPDAPRDVTERFRIMGDNGLAQFWARQWERSTSVNVESGVYDARDAYLTMSEEQYDAHDEFGYDQYEVCVPLARAGACFESLADAIGPSGLSRGFRSQGLVRFMKPETALLSPANANAAGACVYVNIEDFKRHATAPEGVNVEFLDAMSILRGGDCRGRLHWGKAGWPEKGCFDGAREYGDSWCEFGCAVNALDPTGKFKGASDVFTWDGVDARKCCDGDGKWKGGDGCACELTGRGVDARTGARCDVRW</sequence>
<dbReference type="PANTHER" id="PTHR43762:SF5">
    <property type="entry name" value="FAD-BINDING PCMH-TYPE DOMAIN-CONTAINING PROTEIN"/>
    <property type="match status" value="1"/>
</dbReference>
<proteinExistence type="predicted"/>
<dbReference type="GO" id="GO:0071949">
    <property type="term" value="F:FAD binding"/>
    <property type="evidence" value="ECO:0007669"/>
    <property type="project" value="InterPro"/>
</dbReference>
<dbReference type="GeneID" id="9688100"/>
<dbReference type="OMA" id="AFPWFID"/>
<dbReference type="InterPro" id="IPR010031">
    <property type="entry name" value="FAD_lactone_oxidase-like"/>
</dbReference>
<evidence type="ECO:0000256" key="2">
    <source>
        <dbReference type="SAM" id="MobiDB-lite"/>
    </source>
</evidence>
<dbReference type="InterPro" id="IPR006094">
    <property type="entry name" value="Oxid_FAD_bind_N"/>
</dbReference>
<dbReference type="eggNOG" id="KOG4730">
    <property type="taxonomic scope" value="Eukaryota"/>
</dbReference>
<dbReference type="InterPro" id="IPR016169">
    <property type="entry name" value="FAD-bd_PCMH_sub2"/>
</dbReference>
<evidence type="ECO:0000313" key="4">
    <source>
        <dbReference type="EMBL" id="EEH53239.1"/>
    </source>
</evidence>
<dbReference type="GO" id="GO:0016899">
    <property type="term" value="F:oxidoreductase activity, acting on the CH-OH group of donors, oxygen as acceptor"/>
    <property type="evidence" value="ECO:0007669"/>
    <property type="project" value="InterPro"/>
</dbReference>
<dbReference type="InterPro" id="IPR016167">
    <property type="entry name" value="FAD-bd_PCMH_sub1"/>
</dbReference>
<dbReference type="InterPro" id="IPR036318">
    <property type="entry name" value="FAD-bd_PCMH-like_sf"/>
</dbReference>
<gene>
    <name evidence="4" type="ORF">MICPUCDRAFT_52269</name>
</gene>
<dbReference type="AlphaFoldDB" id="C1N3R4"/>
<dbReference type="Gene3D" id="3.30.43.10">
    <property type="entry name" value="Uridine Diphospho-n-acetylenolpyruvylglucosamine Reductase, domain 2"/>
    <property type="match status" value="1"/>
</dbReference>
<dbReference type="PROSITE" id="PS51387">
    <property type="entry name" value="FAD_PCMH"/>
    <property type="match status" value="1"/>
</dbReference>
<name>C1N3R4_MICPC</name>
<dbReference type="STRING" id="564608.C1N3R4"/>
<feature type="region of interest" description="Disordered" evidence="2">
    <location>
        <begin position="32"/>
        <end position="74"/>
    </location>
</feature>
<organism evidence="5">
    <name type="scientific">Micromonas pusilla (strain CCMP1545)</name>
    <name type="common">Picoplanktonic green alga</name>
    <dbReference type="NCBI Taxonomy" id="564608"/>
    <lineage>
        <taxon>Eukaryota</taxon>
        <taxon>Viridiplantae</taxon>
        <taxon>Chlorophyta</taxon>
        <taxon>Mamiellophyceae</taxon>
        <taxon>Mamiellales</taxon>
        <taxon>Mamiellaceae</taxon>
        <taxon>Micromonas</taxon>
    </lineage>
</organism>
<dbReference type="Gene3D" id="3.30.465.10">
    <property type="match status" value="1"/>
</dbReference>
<dbReference type="SUPFAM" id="SSF56176">
    <property type="entry name" value="FAD-binding/transporter-associated domain-like"/>
    <property type="match status" value="1"/>
</dbReference>
<dbReference type="Gene3D" id="3.30.70.2520">
    <property type="match status" value="1"/>
</dbReference>
<dbReference type="Proteomes" id="UP000001876">
    <property type="component" value="Unassembled WGS sequence"/>
</dbReference>
<dbReference type="KEGG" id="mpp:MICPUCDRAFT_52269"/>
<feature type="domain" description="FAD-binding PCMH-type" evidence="3">
    <location>
        <begin position="118"/>
        <end position="351"/>
    </location>
</feature>
<accession>C1N3R4</accession>
<dbReference type="OrthoDB" id="610608at2759"/>
<evidence type="ECO:0000313" key="5">
    <source>
        <dbReference type="Proteomes" id="UP000001876"/>
    </source>
</evidence>
<protein>
    <submittedName>
        <fullName evidence="4">Predicted protein</fullName>
    </submittedName>
</protein>
<evidence type="ECO:0000256" key="1">
    <source>
        <dbReference type="ARBA" id="ARBA00001974"/>
    </source>
</evidence>
<dbReference type="InterPro" id="IPR016166">
    <property type="entry name" value="FAD-bd_PCMH"/>
</dbReference>
<keyword evidence="5" id="KW-1185">Reference proteome</keyword>
<dbReference type="Pfam" id="PF01565">
    <property type="entry name" value="FAD_binding_4"/>
    <property type="match status" value="1"/>
</dbReference>
<reference evidence="4 5" key="1">
    <citation type="journal article" date="2009" name="Science">
        <title>Green evolution and dynamic adaptations revealed by genomes of the marine picoeukaryotes Micromonas.</title>
        <authorList>
            <person name="Worden A.Z."/>
            <person name="Lee J.H."/>
            <person name="Mock T."/>
            <person name="Rouze P."/>
            <person name="Simmons M.P."/>
            <person name="Aerts A.L."/>
            <person name="Allen A.E."/>
            <person name="Cuvelier M.L."/>
            <person name="Derelle E."/>
            <person name="Everett M.V."/>
            <person name="Foulon E."/>
            <person name="Grimwood J."/>
            <person name="Gundlach H."/>
            <person name="Henrissat B."/>
            <person name="Napoli C."/>
            <person name="McDonald S.M."/>
            <person name="Parker M.S."/>
            <person name="Rombauts S."/>
            <person name="Salamov A."/>
            <person name="Von Dassow P."/>
            <person name="Badger J.H."/>
            <person name="Coutinho P.M."/>
            <person name="Demir E."/>
            <person name="Dubchak I."/>
            <person name="Gentemann C."/>
            <person name="Eikrem W."/>
            <person name="Gready J.E."/>
            <person name="John U."/>
            <person name="Lanier W."/>
            <person name="Lindquist E.A."/>
            <person name="Lucas S."/>
            <person name="Mayer K.F."/>
            <person name="Moreau H."/>
            <person name="Not F."/>
            <person name="Otillar R."/>
            <person name="Panaud O."/>
            <person name="Pangilinan J."/>
            <person name="Paulsen I."/>
            <person name="Piegu B."/>
            <person name="Poliakov A."/>
            <person name="Robbens S."/>
            <person name="Schmutz J."/>
            <person name="Toulza E."/>
            <person name="Wyss T."/>
            <person name="Zelensky A."/>
            <person name="Zhou K."/>
            <person name="Armbrust E.V."/>
            <person name="Bhattacharya D."/>
            <person name="Goodenough U.W."/>
            <person name="Van de Peer Y."/>
            <person name="Grigoriev I.V."/>
        </authorList>
    </citation>
    <scope>NUCLEOTIDE SEQUENCE [LARGE SCALE GENOMIC DNA]</scope>
    <source>
        <strain evidence="4 5">CCMP1545</strain>
    </source>
</reference>
<dbReference type="PANTHER" id="PTHR43762">
    <property type="entry name" value="L-GULONOLACTONE OXIDASE"/>
    <property type="match status" value="1"/>
</dbReference>
<evidence type="ECO:0000259" key="3">
    <source>
        <dbReference type="PROSITE" id="PS51387"/>
    </source>
</evidence>
<dbReference type="RefSeq" id="XP_003062420.1">
    <property type="nucleotide sequence ID" value="XM_003062374.1"/>
</dbReference>
<comment type="cofactor">
    <cofactor evidence="1">
        <name>FAD</name>
        <dbReference type="ChEBI" id="CHEBI:57692"/>
    </cofactor>
</comment>